<dbReference type="EMBL" id="CP017708">
    <property type="protein sequence ID" value="AOY82164.2"/>
    <property type="molecule type" value="Genomic_DNA"/>
</dbReference>
<gene>
    <name evidence="1" type="ORF">BJP36_21915</name>
</gene>
<dbReference type="Gene3D" id="3.40.50.300">
    <property type="entry name" value="P-loop containing nucleotide triphosphate hydrolases"/>
    <property type="match status" value="1"/>
</dbReference>
<dbReference type="AlphaFoldDB" id="A0A1D9G3R4"/>
<protein>
    <submittedName>
        <fullName evidence="1">Shikimate kinase</fullName>
    </submittedName>
</protein>
<sequence length="162" mass="19059">MSISFNMRKILIFGNSGAGKTTLALKLQVELSLPILDLDTITWIPDLPGVRREDAESERLLIDFIQKNPEWIIEGCYGSLIETAANYSSEMIFLNPGVEKCLENNKRRPWEPHKYNTPKEQEANFEFLQTWIKDYYSRDDEYSFRCHDRLFKRFSGNKREIN</sequence>
<dbReference type="CDD" id="cd02019">
    <property type="entry name" value="NK"/>
    <property type="match status" value="1"/>
</dbReference>
<keyword evidence="1" id="KW-0418">Kinase</keyword>
<evidence type="ECO:0000313" key="2">
    <source>
        <dbReference type="Proteomes" id="UP000176944"/>
    </source>
</evidence>
<evidence type="ECO:0000313" key="1">
    <source>
        <dbReference type="EMBL" id="AOY82164.2"/>
    </source>
</evidence>
<proteinExistence type="predicted"/>
<reference evidence="2" key="1">
    <citation type="submission" date="2016-10" db="EMBL/GenBank/DDBJ databases">
        <title>Comparative genomics uncovers the prolific and rare metabolic potential of the cyanobacterial genus Moorea.</title>
        <authorList>
            <person name="Leao T."/>
            <person name="Castelao G."/>
            <person name="Korobeynikov A."/>
            <person name="Monroe E.A."/>
            <person name="Podell S."/>
            <person name="Glukhov E."/>
            <person name="Allen E."/>
            <person name="Gerwick W.H."/>
            <person name="Gerwick L."/>
        </authorList>
    </citation>
    <scope>NUCLEOTIDE SEQUENCE [LARGE SCALE GENOMIC DNA]</scope>
    <source>
        <strain evidence="2">JHB</strain>
    </source>
</reference>
<dbReference type="Proteomes" id="UP000176944">
    <property type="component" value="Chromosome"/>
</dbReference>
<dbReference type="PANTHER" id="PTHR37816:SF2">
    <property type="entry name" value="DNA TOPOLOGY MODULATION PROTEIN FLAR-RELATED PROTEIN"/>
    <property type="match status" value="1"/>
</dbReference>
<dbReference type="InterPro" id="IPR052922">
    <property type="entry name" value="Cytidylate_Kinase-2"/>
</dbReference>
<accession>A0A1D9G3R4</accession>
<dbReference type="InterPro" id="IPR027417">
    <property type="entry name" value="P-loop_NTPase"/>
</dbReference>
<organism evidence="1 2">
    <name type="scientific">Moorena producens (strain JHB)</name>
    <dbReference type="NCBI Taxonomy" id="1454205"/>
    <lineage>
        <taxon>Bacteria</taxon>
        <taxon>Bacillati</taxon>
        <taxon>Cyanobacteriota</taxon>
        <taxon>Cyanophyceae</taxon>
        <taxon>Coleofasciculales</taxon>
        <taxon>Coleofasciculaceae</taxon>
        <taxon>Moorena</taxon>
    </lineage>
</organism>
<name>A0A1D9G3R4_MOOP1</name>
<dbReference type="PANTHER" id="PTHR37816">
    <property type="entry name" value="YALI0E33011P"/>
    <property type="match status" value="1"/>
</dbReference>
<keyword evidence="1" id="KW-0808">Transferase</keyword>
<dbReference type="SUPFAM" id="SSF52540">
    <property type="entry name" value="P-loop containing nucleoside triphosphate hydrolases"/>
    <property type="match status" value="1"/>
</dbReference>
<dbReference type="GO" id="GO:0016301">
    <property type="term" value="F:kinase activity"/>
    <property type="evidence" value="ECO:0007669"/>
    <property type="project" value="UniProtKB-KW"/>
</dbReference>